<reference evidence="1" key="1">
    <citation type="journal article" date="2014" name="PLoS ONE">
        <title>Transcriptome-Based Identification of ABC Transporters in the Western Tarnished Plant Bug Lygus hesperus.</title>
        <authorList>
            <person name="Hull J.J."/>
            <person name="Chaney K."/>
            <person name="Geib S.M."/>
            <person name="Fabrick J.A."/>
            <person name="Brent C.S."/>
            <person name="Walsh D."/>
            <person name="Lavine L.C."/>
        </authorList>
    </citation>
    <scope>NUCLEOTIDE SEQUENCE</scope>
</reference>
<protein>
    <submittedName>
        <fullName evidence="1">5-hydroxytryptamine receptor 5A</fullName>
    </submittedName>
</protein>
<evidence type="ECO:0000313" key="2">
    <source>
        <dbReference type="EMBL" id="JAG14350.1"/>
    </source>
</evidence>
<keyword evidence="1" id="KW-0675">Receptor</keyword>
<dbReference type="EMBL" id="GBHO01012490">
    <property type="protein sequence ID" value="JAG31114.1"/>
    <property type="molecule type" value="Transcribed_RNA"/>
</dbReference>
<evidence type="ECO:0000313" key="4">
    <source>
        <dbReference type="EMBL" id="JAG31114.1"/>
    </source>
</evidence>
<dbReference type="EMBL" id="GBHO01029254">
    <property type="protein sequence ID" value="JAG14350.1"/>
    <property type="molecule type" value="Transcribed_RNA"/>
</dbReference>
<dbReference type="EMBL" id="GBHO01039230">
    <property type="protein sequence ID" value="JAG04374.1"/>
    <property type="molecule type" value="Transcribed_RNA"/>
</dbReference>
<evidence type="ECO:0000313" key="3">
    <source>
        <dbReference type="EMBL" id="JAG31110.1"/>
    </source>
</evidence>
<name>A0A0A9W999_LYGHE</name>
<accession>A0A0A9W999</accession>
<proteinExistence type="predicted"/>
<organism evidence="1">
    <name type="scientific">Lygus hesperus</name>
    <name type="common">Western plant bug</name>
    <dbReference type="NCBI Taxonomy" id="30085"/>
    <lineage>
        <taxon>Eukaryota</taxon>
        <taxon>Metazoa</taxon>
        <taxon>Ecdysozoa</taxon>
        <taxon>Arthropoda</taxon>
        <taxon>Hexapoda</taxon>
        <taxon>Insecta</taxon>
        <taxon>Pterygota</taxon>
        <taxon>Neoptera</taxon>
        <taxon>Paraneoptera</taxon>
        <taxon>Hemiptera</taxon>
        <taxon>Heteroptera</taxon>
        <taxon>Panheteroptera</taxon>
        <taxon>Cimicomorpha</taxon>
        <taxon>Miridae</taxon>
        <taxon>Mirini</taxon>
        <taxon>Lygus</taxon>
    </lineage>
</organism>
<sequence>MDTRTFKHDGNENADILAKEGSRLRFIGPSPAIGVSKNACKEKVKKWETQDLNILWSKETDKYRQTRMLITSFDPKQASWLTSKSRNTIRIMTGILTGHYDFRRMLNIMDERVSPMCPCEQEEDTAEHFLCRCDRFWRSRTEAFGHHIVERASLRDIPWRRIKKLLISAEDSLTPTLGSRRNPLLNKGASTEGEYKLSVPETLFQWQPQAVSDL</sequence>
<gene>
    <name evidence="1" type="primary">HTR5A_6</name>
    <name evidence="4" type="synonym">HTR5A_1</name>
    <name evidence="3" type="synonym">HTR5A_2</name>
    <name evidence="2" type="synonym">HTR5A_3</name>
    <name evidence="2" type="ORF">CM83_96638</name>
    <name evidence="1" type="ORF">CM83_96643</name>
    <name evidence="4" type="ORF">CM83_96653</name>
    <name evidence="3" type="ORF">CM83_96663</name>
</gene>
<reference evidence="1" key="2">
    <citation type="submission" date="2014-07" db="EMBL/GenBank/DDBJ databases">
        <authorList>
            <person name="Hull J."/>
        </authorList>
    </citation>
    <scope>NUCLEOTIDE SEQUENCE</scope>
</reference>
<dbReference type="EMBL" id="GBHO01012494">
    <property type="protein sequence ID" value="JAG31110.1"/>
    <property type="molecule type" value="Transcribed_RNA"/>
</dbReference>
<evidence type="ECO:0000313" key="1">
    <source>
        <dbReference type="EMBL" id="JAG04374.1"/>
    </source>
</evidence>
<dbReference type="AlphaFoldDB" id="A0A0A9W999"/>